<dbReference type="EMBL" id="OU895879">
    <property type="protein sequence ID" value="CAH1729366.1"/>
    <property type="molecule type" value="Genomic_DNA"/>
</dbReference>
<keyword evidence="5" id="KW-1185">Reference proteome</keyword>
<feature type="domain" description="Sulfotransferase" evidence="3">
    <location>
        <begin position="53"/>
        <end position="305"/>
    </location>
</feature>
<sequence length="319" mass="37853">MSSFEVTKNFPRISRENISVKCIDQKWKNFPKAILPRMCADKLDLYKNFCIRPDDIFILGYPRSGTSRLQELVWIIANDFDFKTLVEYDADARCINFEIRDWSLKWREKTLISSLEDMPSPRLMKSHLPAQLLPNEVWTKKPKLFYISREVKDVAISQFHLLSCSYSNSINFDDYLEDFLNDNVMFSPYRENLWNYLNLPDYENILYLTYEEMSADLDLAICKVAEFLEKSVSDENAEKIKDYLKFENMKARKTNDNKQTYNILLKDLNSNNHKDYNFIRKGVVGGYKNEMSSVYIDKFDEWFAKSKSLNQGFNYTEKF</sequence>
<dbReference type="PANTHER" id="PTHR11783">
    <property type="entry name" value="SULFOTRANSFERASE SULT"/>
    <property type="match status" value="1"/>
</dbReference>
<evidence type="ECO:0000313" key="4">
    <source>
        <dbReference type="EMBL" id="CAH1729366.1"/>
    </source>
</evidence>
<dbReference type="SUPFAM" id="SSF52540">
    <property type="entry name" value="P-loop containing nucleoside triphosphate hydrolases"/>
    <property type="match status" value="1"/>
</dbReference>
<dbReference type="InterPro" id="IPR027417">
    <property type="entry name" value="P-loop_NTPase"/>
</dbReference>
<dbReference type="InterPro" id="IPR000863">
    <property type="entry name" value="Sulfotransferase_dom"/>
</dbReference>
<comment type="similarity">
    <text evidence="1">Belongs to the sulfotransferase 1 family.</text>
</comment>
<dbReference type="Pfam" id="PF00685">
    <property type="entry name" value="Sulfotransfer_1"/>
    <property type="match status" value="1"/>
</dbReference>
<dbReference type="Gene3D" id="3.40.50.300">
    <property type="entry name" value="P-loop containing nucleotide triphosphate hydrolases"/>
    <property type="match status" value="1"/>
</dbReference>
<protein>
    <recommendedName>
        <fullName evidence="3">Sulfotransferase domain-containing protein</fullName>
    </recommendedName>
</protein>
<dbReference type="OrthoDB" id="549017at2759"/>
<evidence type="ECO:0000259" key="3">
    <source>
        <dbReference type="Pfam" id="PF00685"/>
    </source>
</evidence>
<evidence type="ECO:0000256" key="1">
    <source>
        <dbReference type="ARBA" id="ARBA00005771"/>
    </source>
</evidence>
<name>A0A9P0NMH6_9DIPT</name>
<dbReference type="Proteomes" id="UP001153620">
    <property type="component" value="Chromosome 3"/>
</dbReference>
<keyword evidence="2" id="KW-0808">Transferase</keyword>
<reference evidence="4" key="1">
    <citation type="submission" date="2022-01" db="EMBL/GenBank/DDBJ databases">
        <authorList>
            <person name="King R."/>
        </authorList>
    </citation>
    <scope>NUCLEOTIDE SEQUENCE</scope>
</reference>
<organism evidence="4 5">
    <name type="scientific">Chironomus riparius</name>
    <dbReference type="NCBI Taxonomy" id="315576"/>
    <lineage>
        <taxon>Eukaryota</taxon>
        <taxon>Metazoa</taxon>
        <taxon>Ecdysozoa</taxon>
        <taxon>Arthropoda</taxon>
        <taxon>Hexapoda</taxon>
        <taxon>Insecta</taxon>
        <taxon>Pterygota</taxon>
        <taxon>Neoptera</taxon>
        <taxon>Endopterygota</taxon>
        <taxon>Diptera</taxon>
        <taxon>Nematocera</taxon>
        <taxon>Chironomoidea</taxon>
        <taxon>Chironomidae</taxon>
        <taxon>Chironominae</taxon>
        <taxon>Chironomus</taxon>
    </lineage>
</organism>
<accession>A0A9P0NMH6</accession>
<evidence type="ECO:0000256" key="2">
    <source>
        <dbReference type="ARBA" id="ARBA00022679"/>
    </source>
</evidence>
<dbReference type="GO" id="GO:0008146">
    <property type="term" value="F:sulfotransferase activity"/>
    <property type="evidence" value="ECO:0007669"/>
    <property type="project" value="InterPro"/>
</dbReference>
<gene>
    <name evidence="4" type="ORF">CHIRRI_LOCUS11481</name>
</gene>
<proteinExistence type="inferred from homology"/>
<reference evidence="4" key="2">
    <citation type="submission" date="2022-10" db="EMBL/GenBank/DDBJ databases">
        <authorList>
            <consortium name="ENA_rothamsted_submissions"/>
            <consortium name="culmorum"/>
            <person name="King R."/>
        </authorList>
    </citation>
    <scope>NUCLEOTIDE SEQUENCE</scope>
</reference>
<dbReference type="AlphaFoldDB" id="A0A9P0NMH6"/>
<evidence type="ECO:0000313" key="5">
    <source>
        <dbReference type="Proteomes" id="UP001153620"/>
    </source>
</evidence>